<dbReference type="EMBL" id="CP014476">
    <property type="protein sequence ID" value="AMK76615.1"/>
    <property type="molecule type" value="Genomic_DNA"/>
</dbReference>
<keyword evidence="4" id="KW-0315">Glutamine amidotransferase</keyword>
<organism evidence="6 8">
    <name type="scientific">Methylomonas denitrificans</name>
    <dbReference type="NCBI Taxonomy" id="1538553"/>
    <lineage>
        <taxon>Bacteria</taxon>
        <taxon>Pseudomonadati</taxon>
        <taxon>Pseudomonadota</taxon>
        <taxon>Gammaproteobacteria</taxon>
        <taxon>Methylococcales</taxon>
        <taxon>Methylococcaceae</taxon>
        <taxon>Methylomonas</taxon>
    </lineage>
</organism>
<comment type="similarity">
    <text evidence="2">Belongs to the CobB/CobQ family. CobQ subfamily.</text>
</comment>
<dbReference type="KEGG" id="mdn:JT25_023580"/>
<keyword evidence="8" id="KW-1185">Reference proteome</keyword>
<dbReference type="EMBL" id="CP014476">
    <property type="protein sequence ID" value="AMK79428.1"/>
    <property type="molecule type" value="Genomic_DNA"/>
</dbReference>
<dbReference type="InterPro" id="IPR011698">
    <property type="entry name" value="GATase_3"/>
</dbReference>
<dbReference type="PANTHER" id="PTHR43873:SF1">
    <property type="entry name" value="COBYRINATE A,C-DIAMIDE SYNTHASE"/>
    <property type="match status" value="1"/>
</dbReference>
<dbReference type="Pfam" id="PF07685">
    <property type="entry name" value="GATase_3"/>
    <property type="match status" value="1"/>
</dbReference>
<evidence type="ECO:0000313" key="8">
    <source>
        <dbReference type="Proteomes" id="UP000030512"/>
    </source>
</evidence>
<name>A0A126T3F9_9GAMM</name>
<dbReference type="RefSeq" id="WP_036278376.1">
    <property type="nucleotide sequence ID" value="NZ_CP014476.1"/>
</dbReference>
<sequence>MTKSSATPYCSAILISAPASGQGKTTITAALTDSVAMKKALQAHYQAGKPIYAECGGFLYLQESLTDQDGHSAEMAGLLPGSVQMQKRLVNLGLHSLQLEQGEIRGHSFHHSQLETTLQPFTASNPQRNRSRSENFYRVDSLQASYLHHYFPFNPQIAAGFFL</sequence>
<evidence type="ECO:0000313" key="6">
    <source>
        <dbReference type="EMBL" id="AMK76615.1"/>
    </source>
</evidence>
<dbReference type="KEGG" id="mdn:JT25_008955"/>
<feature type="domain" description="CobB/CobQ-like glutamine amidotransferase" evidence="5">
    <location>
        <begin position="25"/>
        <end position="151"/>
    </location>
</feature>
<dbReference type="STRING" id="1538553.JT25_008955"/>
<accession>A0A126T3F9</accession>
<evidence type="ECO:0000256" key="2">
    <source>
        <dbReference type="ARBA" id="ARBA00006205"/>
    </source>
</evidence>
<evidence type="ECO:0000256" key="1">
    <source>
        <dbReference type="ARBA" id="ARBA00004953"/>
    </source>
</evidence>
<dbReference type="GO" id="GO:0009236">
    <property type="term" value="P:cobalamin biosynthetic process"/>
    <property type="evidence" value="ECO:0007669"/>
    <property type="project" value="UniProtKB-KW"/>
</dbReference>
<keyword evidence="3" id="KW-0169">Cobalamin biosynthesis</keyword>
<dbReference type="InterPro" id="IPR029062">
    <property type="entry name" value="Class_I_gatase-like"/>
</dbReference>
<gene>
    <name evidence="6" type="ORF">JT25_008955</name>
    <name evidence="7" type="ORF">JT25_023580</name>
</gene>
<dbReference type="SUPFAM" id="SSF52317">
    <property type="entry name" value="Class I glutamine amidotransferase-like"/>
    <property type="match status" value="1"/>
</dbReference>
<dbReference type="AlphaFoldDB" id="A0A126T3F9"/>
<dbReference type="PANTHER" id="PTHR43873">
    <property type="entry name" value="COBYRINATE A,C-DIAMIDE SYNTHASE"/>
    <property type="match status" value="1"/>
</dbReference>
<dbReference type="InterPro" id="IPR004484">
    <property type="entry name" value="CbiA/CobB_synth"/>
</dbReference>
<evidence type="ECO:0000313" key="7">
    <source>
        <dbReference type="EMBL" id="AMK79428.1"/>
    </source>
</evidence>
<evidence type="ECO:0000256" key="3">
    <source>
        <dbReference type="ARBA" id="ARBA00022573"/>
    </source>
</evidence>
<reference evidence="6 8" key="1">
    <citation type="journal article" date="2015" name="Environ. Microbiol.">
        <title>Methane oxidation coupled to nitrate reduction under hypoxia by the Gammaproteobacterium Methylomonas denitrificans, sp. nov. type strain FJG1.</title>
        <authorList>
            <person name="Kits K.D."/>
            <person name="Klotz M.G."/>
            <person name="Stein L.Y."/>
        </authorList>
    </citation>
    <scope>NUCLEOTIDE SEQUENCE [LARGE SCALE GENOMIC DNA]</scope>
    <source>
        <strain evidence="6 8">FJG1</strain>
    </source>
</reference>
<dbReference type="Gene3D" id="3.40.50.880">
    <property type="match status" value="1"/>
</dbReference>
<dbReference type="GO" id="GO:0042242">
    <property type="term" value="F:cobyrinic acid a,c-diamide synthase activity"/>
    <property type="evidence" value="ECO:0007669"/>
    <property type="project" value="InterPro"/>
</dbReference>
<proteinExistence type="inferred from homology"/>
<evidence type="ECO:0000259" key="5">
    <source>
        <dbReference type="Pfam" id="PF07685"/>
    </source>
</evidence>
<dbReference type="PROSITE" id="PS51274">
    <property type="entry name" value="GATASE_COBBQ"/>
    <property type="match status" value="1"/>
</dbReference>
<reference evidence="6" key="2">
    <citation type="submission" date="2016-02" db="EMBL/GenBank/DDBJ databases">
        <authorList>
            <person name="Wen L."/>
            <person name="He K."/>
            <person name="Yang H."/>
        </authorList>
    </citation>
    <scope>NUCLEOTIDE SEQUENCE</scope>
    <source>
        <strain evidence="6">FJG1</strain>
    </source>
</reference>
<evidence type="ECO:0000256" key="4">
    <source>
        <dbReference type="ARBA" id="ARBA00022962"/>
    </source>
</evidence>
<dbReference type="Proteomes" id="UP000030512">
    <property type="component" value="Chromosome"/>
</dbReference>
<comment type="pathway">
    <text evidence="1">Cofactor biosynthesis; adenosylcobalamin biosynthesis.</text>
</comment>
<protein>
    <recommendedName>
        <fullName evidence="5">CobB/CobQ-like glutamine amidotransferase domain-containing protein</fullName>
    </recommendedName>
</protein>